<evidence type="ECO:0000313" key="2">
    <source>
        <dbReference type="EMBL" id="GAA3665357.1"/>
    </source>
</evidence>
<sequence>MLEFFIDYSDDYPRWKRIVSYVLVSLWACSLVTVLVMGFVLDITSPSTLETWAYVGTAVFFACIPLWSFISHIEIVRDEESH</sequence>
<feature type="transmembrane region" description="Helical" evidence="1">
    <location>
        <begin position="52"/>
        <end position="70"/>
    </location>
</feature>
<proteinExistence type="predicted"/>
<keyword evidence="1" id="KW-0812">Transmembrane</keyword>
<dbReference type="EMBL" id="BAABEO010000001">
    <property type="protein sequence ID" value="GAA3665357.1"/>
    <property type="molecule type" value="Genomic_DNA"/>
</dbReference>
<dbReference type="RefSeq" id="WP_345147562.1">
    <property type="nucleotide sequence ID" value="NZ_BAABEO010000001.1"/>
</dbReference>
<keyword evidence="3" id="KW-1185">Reference proteome</keyword>
<comment type="caution">
    <text evidence="2">The sequence shown here is derived from an EMBL/GenBank/DDBJ whole genome shotgun (WGS) entry which is preliminary data.</text>
</comment>
<protein>
    <submittedName>
        <fullName evidence="2">Uncharacterized protein</fullName>
    </submittedName>
</protein>
<gene>
    <name evidence="2" type="ORF">GCM10023081_00270</name>
</gene>
<keyword evidence="1" id="KW-1133">Transmembrane helix</keyword>
<dbReference type="Proteomes" id="UP001500752">
    <property type="component" value="Unassembled WGS sequence"/>
</dbReference>
<reference evidence="3" key="1">
    <citation type="journal article" date="2019" name="Int. J. Syst. Evol. Microbiol.">
        <title>The Global Catalogue of Microorganisms (GCM) 10K type strain sequencing project: providing services to taxonomists for standard genome sequencing and annotation.</title>
        <authorList>
            <consortium name="The Broad Institute Genomics Platform"/>
            <consortium name="The Broad Institute Genome Sequencing Center for Infectious Disease"/>
            <person name="Wu L."/>
            <person name="Ma J."/>
        </authorList>
    </citation>
    <scope>NUCLEOTIDE SEQUENCE [LARGE SCALE GENOMIC DNA]</scope>
    <source>
        <strain evidence="3">JCM 30742</strain>
    </source>
</reference>
<feature type="transmembrane region" description="Helical" evidence="1">
    <location>
        <begin position="21"/>
        <end position="40"/>
    </location>
</feature>
<evidence type="ECO:0000313" key="3">
    <source>
        <dbReference type="Proteomes" id="UP001500752"/>
    </source>
</evidence>
<keyword evidence="1" id="KW-0472">Membrane</keyword>
<name>A0ABP7BPU1_9MICC</name>
<evidence type="ECO:0000256" key="1">
    <source>
        <dbReference type="SAM" id="Phobius"/>
    </source>
</evidence>
<accession>A0ABP7BPU1</accession>
<organism evidence="2 3">
    <name type="scientific">Arthrobacter ginkgonis</name>
    <dbReference type="NCBI Taxonomy" id="1630594"/>
    <lineage>
        <taxon>Bacteria</taxon>
        <taxon>Bacillati</taxon>
        <taxon>Actinomycetota</taxon>
        <taxon>Actinomycetes</taxon>
        <taxon>Micrococcales</taxon>
        <taxon>Micrococcaceae</taxon>
        <taxon>Arthrobacter</taxon>
    </lineage>
</organism>